<evidence type="ECO:0000313" key="11">
    <source>
        <dbReference type="Proteomes" id="UP001520878"/>
    </source>
</evidence>
<comment type="similarity">
    <text evidence="1 6">Belongs to the peptidase S8 family.</text>
</comment>
<accession>A0ABS8G580</accession>
<dbReference type="InterPro" id="IPR000209">
    <property type="entry name" value="Peptidase_S8/S53_dom"/>
</dbReference>
<dbReference type="Gene3D" id="2.60.120.380">
    <property type="match status" value="1"/>
</dbReference>
<dbReference type="InterPro" id="IPR007280">
    <property type="entry name" value="Peptidase_C_arc/bac"/>
</dbReference>
<dbReference type="InterPro" id="IPR050131">
    <property type="entry name" value="Peptidase_S8_subtilisin-like"/>
</dbReference>
<dbReference type="InterPro" id="IPR034202">
    <property type="entry name" value="Subtilisin_Carlsberg-like"/>
</dbReference>
<dbReference type="PROSITE" id="PS51892">
    <property type="entry name" value="SUBTILASE"/>
    <property type="match status" value="1"/>
</dbReference>
<evidence type="ECO:0000256" key="5">
    <source>
        <dbReference type="ARBA" id="ARBA00022825"/>
    </source>
</evidence>
<dbReference type="PROSITE" id="PS00137">
    <property type="entry name" value="SUBTILASE_HIS"/>
    <property type="match status" value="1"/>
</dbReference>
<dbReference type="InterPro" id="IPR023828">
    <property type="entry name" value="Peptidase_S8_Ser-AS"/>
</dbReference>
<evidence type="ECO:0000256" key="1">
    <source>
        <dbReference type="ARBA" id="ARBA00011073"/>
    </source>
</evidence>
<feature type="active site" description="Charge relay system" evidence="6">
    <location>
        <position position="170"/>
    </location>
</feature>
<reference evidence="10 11" key="1">
    <citation type="submission" date="2021-10" db="EMBL/GenBank/DDBJ databases">
        <title>Draft genome of Aestuariibacter halophilus JC2043.</title>
        <authorList>
            <person name="Emsley S.A."/>
            <person name="Pfannmuller K.M."/>
            <person name="Ushijima B."/>
            <person name="Saw J.H."/>
            <person name="Videau P."/>
        </authorList>
    </citation>
    <scope>NUCLEOTIDE SEQUENCE [LARGE SCALE GENOMIC DNA]</scope>
    <source>
        <strain evidence="10 11">JC2043</strain>
    </source>
</reference>
<keyword evidence="7" id="KW-0732">Signal</keyword>
<dbReference type="Pfam" id="PF00082">
    <property type="entry name" value="Peptidase_S8"/>
    <property type="match status" value="1"/>
</dbReference>
<dbReference type="Pfam" id="PF04151">
    <property type="entry name" value="PPC"/>
    <property type="match status" value="1"/>
</dbReference>
<comment type="caution">
    <text evidence="10">The sequence shown here is derived from an EMBL/GenBank/DDBJ whole genome shotgun (WGS) entry which is preliminary data.</text>
</comment>
<feature type="chain" id="PRO_5046740334" evidence="7">
    <location>
        <begin position="26"/>
        <end position="539"/>
    </location>
</feature>
<feature type="active site" description="Charge relay system" evidence="6">
    <location>
        <position position="206"/>
    </location>
</feature>
<dbReference type="EMBL" id="JAJEWP010000001">
    <property type="protein sequence ID" value="MCC2615685.1"/>
    <property type="molecule type" value="Genomic_DNA"/>
</dbReference>
<dbReference type="InterPro" id="IPR022398">
    <property type="entry name" value="Peptidase_S8_His-AS"/>
</dbReference>
<evidence type="ECO:0000256" key="7">
    <source>
        <dbReference type="SAM" id="SignalP"/>
    </source>
</evidence>
<dbReference type="SUPFAM" id="SSF52743">
    <property type="entry name" value="Subtilisin-like"/>
    <property type="match status" value="1"/>
</dbReference>
<evidence type="ECO:0000256" key="3">
    <source>
        <dbReference type="ARBA" id="ARBA00022723"/>
    </source>
</evidence>
<gene>
    <name evidence="10" type="ORF">LJ739_05475</name>
</gene>
<feature type="domain" description="Peptidase C-terminal archaeal/bacterial" evidence="9">
    <location>
        <begin position="457"/>
        <end position="525"/>
    </location>
</feature>
<keyword evidence="5 6" id="KW-0720">Serine protease</keyword>
<evidence type="ECO:0000256" key="6">
    <source>
        <dbReference type="PROSITE-ProRule" id="PRU01240"/>
    </source>
</evidence>
<keyword evidence="4 6" id="KW-0378">Hydrolase</keyword>
<dbReference type="InterPro" id="IPR036852">
    <property type="entry name" value="Peptidase_S8/S53_dom_sf"/>
</dbReference>
<evidence type="ECO:0000313" key="10">
    <source>
        <dbReference type="EMBL" id="MCC2615685.1"/>
    </source>
</evidence>
<feature type="signal peptide" evidence="7">
    <location>
        <begin position="1"/>
        <end position="25"/>
    </location>
</feature>
<evidence type="ECO:0000259" key="8">
    <source>
        <dbReference type="Pfam" id="PF00082"/>
    </source>
</evidence>
<dbReference type="PROSITE" id="PS00138">
    <property type="entry name" value="SUBTILASE_SER"/>
    <property type="match status" value="1"/>
</dbReference>
<feature type="active site" description="Charge relay system" evidence="6">
    <location>
        <position position="360"/>
    </location>
</feature>
<dbReference type="Gene3D" id="3.40.50.200">
    <property type="entry name" value="Peptidase S8/S53 domain"/>
    <property type="match status" value="1"/>
</dbReference>
<dbReference type="CDD" id="cd07477">
    <property type="entry name" value="Peptidases_S8_Subtilisin_subset"/>
    <property type="match status" value="1"/>
</dbReference>
<evidence type="ECO:0000256" key="4">
    <source>
        <dbReference type="ARBA" id="ARBA00022801"/>
    </source>
</evidence>
<dbReference type="InterPro" id="IPR037045">
    <property type="entry name" value="S8pro/Inhibitor_I9_sf"/>
</dbReference>
<dbReference type="PANTHER" id="PTHR43806:SF11">
    <property type="entry name" value="CEREVISIN-RELATED"/>
    <property type="match status" value="1"/>
</dbReference>
<sequence length="539" mass="56279">MNIKKRLSIAVSAGLTIAVSSTAHAQQAPVPVPSSPDSAPPMGQFFEADPTERYMITFQSVANNTNGQGNGGFADVPAMVDGKLHQGNVQRILAGVGARMNKFMPKHDMAVASLNKKALNALRNNPNVAAVDHDPKRYLQAQTTPYGVPMVQADQLNQANLSARKVCIIDTGFNLGHDDLGDQNNGVTGQANNSAVGNWYNDGNGHGTHVAGTIAALDNNLGVVGVYPGVDLHIVKIFNDQGNWTYASDLIDGIDQCQTAGANVVNMSLGGGSSSTAESNAMQTFVNQGVMLVAAAGNDGNSSFSYPASYDAVISVAAVGSNESRASYSQYNSQVEIAAPGSSVYSTYPDNSYATLSGTSMATPHVAGAAALVWSFFPSCSNEEIRAALNATAKDKGSSGRDTQYGYGIVQAKDAYDYLNTYGCEGSGNGGGGGGGGGVDPVNGELTGLAGARRAWDRYTWDIPAGVTTMTVSISGGSGDADLYMQFGSQPETNSYDCRPYLYGNNETCTFNNPSSGTWHIGIRGYTAYSGVTLSYSYE</sequence>
<protein>
    <submittedName>
        <fullName evidence="10">S8 family serine peptidase</fullName>
    </submittedName>
</protein>
<proteinExistence type="inferred from homology"/>
<feature type="domain" description="Peptidase S8/S53" evidence="8">
    <location>
        <begin position="165"/>
        <end position="408"/>
    </location>
</feature>
<keyword evidence="2 6" id="KW-0645">Protease</keyword>
<dbReference type="PRINTS" id="PR00723">
    <property type="entry name" value="SUBTILISIN"/>
</dbReference>
<evidence type="ECO:0000259" key="9">
    <source>
        <dbReference type="Pfam" id="PF04151"/>
    </source>
</evidence>
<dbReference type="PANTHER" id="PTHR43806">
    <property type="entry name" value="PEPTIDASE S8"/>
    <property type="match status" value="1"/>
</dbReference>
<dbReference type="Proteomes" id="UP001520878">
    <property type="component" value="Unassembled WGS sequence"/>
</dbReference>
<dbReference type="Gene3D" id="3.30.70.80">
    <property type="entry name" value="Peptidase S8 propeptide/proteinase inhibitor I9"/>
    <property type="match status" value="1"/>
</dbReference>
<organism evidence="10 11">
    <name type="scientific">Fluctibacter halophilus</name>
    <dbReference type="NCBI Taxonomy" id="226011"/>
    <lineage>
        <taxon>Bacteria</taxon>
        <taxon>Pseudomonadati</taxon>
        <taxon>Pseudomonadota</taxon>
        <taxon>Gammaproteobacteria</taxon>
        <taxon>Alteromonadales</taxon>
        <taxon>Alteromonadaceae</taxon>
        <taxon>Fluctibacter</taxon>
    </lineage>
</organism>
<keyword evidence="11" id="KW-1185">Reference proteome</keyword>
<keyword evidence="3" id="KW-0479">Metal-binding</keyword>
<evidence type="ECO:0000256" key="2">
    <source>
        <dbReference type="ARBA" id="ARBA00022670"/>
    </source>
</evidence>
<dbReference type="InterPro" id="IPR015500">
    <property type="entry name" value="Peptidase_S8_subtilisin-rel"/>
</dbReference>
<name>A0ABS8G580_9ALTE</name>